<dbReference type="GO" id="GO:0036376">
    <property type="term" value="P:sodium ion export across plasma membrane"/>
    <property type="evidence" value="ECO:0007669"/>
    <property type="project" value="InterPro"/>
</dbReference>
<accession>A0A7X1E7E6</accession>
<dbReference type="Proteomes" id="UP000526501">
    <property type="component" value="Unassembled WGS sequence"/>
</dbReference>
<dbReference type="GO" id="GO:0015081">
    <property type="term" value="F:sodium ion transmembrane transporter activity"/>
    <property type="evidence" value="ECO:0007669"/>
    <property type="project" value="InterPro"/>
</dbReference>
<dbReference type="Pfam" id="PF04277">
    <property type="entry name" value="OAD_gamma"/>
    <property type="match status" value="1"/>
</dbReference>
<evidence type="ECO:0000256" key="2">
    <source>
        <dbReference type="ARBA" id="ARBA00022475"/>
    </source>
</evidence>
<evidence type="ECO:0000256" key="7">
    <source>
        <dbReference type="SAM" id="Phobius"/>
    </source>
</evidence>
<comment type="caution">
    <text evidence="8">The sequence shown here is derived from an EMBL/GenBank/DDBJ whole genome shotgun (WGS) entry which is preliminary data.</text>
</comment>
<dbReference type="EMBL" id="JACHVC010000006">
    <property type="protein sequence ID" value="MBC2605660.1"/>
    <property type="molecule type" value="Genomic_DNA"/>
</dbReference>
<name>A0A7X1E7E6_9BACT</name>
<feature type="region of interest" description="Disordered" evidence="6">
    <location>
        <begin position="58"/>
        <end position="79"/>
    </location>
</feature>
<keyword evidence="3 7" id="KW-0812">Transmembrane</keyword>
<keyword evidence="4 7" id="KW-1133">Transmembrane helix</keyword>
<evidence type="ECO:0000313" key="9">
    <source>
        <dbReference type="Proteomes" id="UP000526501"/>
    </source>
</evidence>
<sequence>MTYTLAAALAAKPTFAENVSFIIVGFLFVLFVLGVLSLITTCIGALCTRLIKDEPKAKPAAKPAPAAAPAPAPASSIQKDDDIPEHIVALIATATHIALQGRPQKIVSIRSMGQGWAQEGRREIFSSHRFR</sequence>
<organism evidence="8 9">
    <name type="scientific">Pelagicoccus albus</name>
    <dbReference type="NCBI Taxonomy" id="415222"/>
    <lineage>
        <taxon>Bacteria</taxon>
        <taxon>Pseudomonadati</taxon>
        <taxon>Verrucomicrobiota</taxon>
        <taxon>Opitutia</taxon>
        <taxon>Puniceicoccales</taxon>
        <taxon>Pelagicoccaceae</taxon>
        <taxon>Pelagicoccus</taxon>
    </lineage>
</organism>
<feature type="transmembrane region" description="Helical" evidence="7">
    <location>
        <begin position="26"/>
        <end position="48"/>
    </location>
</feature>
<reference evidence="8 9" key="1">
    <citation type="submission" date="2020-07" db="EMBL/GenBank/DDBJ databases">
        <authorList>
            <person name="Feng X."/>
        </authorList>
    </citation>
    <scope>NUCLEOTIDE SEQUENCE [LARGE SCALE GENOMIC DNA]</scope>
    <source>
        <strain evidence="8 9">JCM23202</strain>
    </source>
</reference>
<dbReference type="NCBIfam" id="TIGR01195">
    <property type="entry name" value="oadG_fam"/>
    <property type="match status" value="1"/>
</dbReference>
<keyword evidence="2" id="KW-1003">Cell membrane</keyword>
<protein>
    <submittedName>
        <fullName evidence="8">OadG family protein</fullName>
    </submittedName>
</protein>
<evidence type="ECO:0000313" key="8">
    <source>
        <dbReference type="EMBL" id="MBC2605660.1"/>
    </source>
</evidence>
<dbReference type="AlphaFoldDB" id="A0A7X1E7E6"/>
<dbReference type="GO" id="GO:0005886">
    <property type="term" value="C:plasma membrane"/>
    <property type="evidence" value="ECO:0007669"/>
    <property type="project" value="UniProtKB-SubCell"/>
</dbReference>
<evidence type="ECO:0000256" key="1">
    <source>
        <dbReference type="ARBA" id="ARBA00004236"/>
    </source>
</evidence>
<evidence type="ECO:0000256" key="6">
    <source>
        <dbReference type="SAM" id="MobiDB-lite"/>
    </source>
</evidence>
<keyword evidence="9" id="KW-1185">Reference proteome</keyword>
<evidence type="ECO:0000256" key="5">
    <source>
        <dbReference type="ARBA" id="ARBA00023136"/>
    </source>
</evidence>
<evidence type="ECO:0000256" key="4">
    <source>
        <dbReference type="ARBA" id="ARBA00022989"/>
    </source>
</evidence>
<dbReference type="InterPro" id="IPR005899">
    <property type="entry name" value="Na_pump_deCOase"/>
</dbReference>
<dbReference type="RefSeq" id="WP_185659528.1">
    <property type="nucleotide sequence ID" value="NZ_CAWPOO010000006.1"/>
</dbReference>
<proteinExistence type="predicted"/>
<evidence type="ECO:0000256" key="3">
    <source>
        <dbReference type="ARBA" id="ARBA00022692"/>
    </source>
</evidence>
<keyword evidence="5 7" id="KW-0472">Membrane</keyword>
<gene>
    <name evidence="8" type="ORF">H5P27_06350</name>
</gene>
<comment type="subcellular location">
    <subcellularLocation>
        <location evidence="1">Cell membrane</location>
    </subcellularLocation>
</comment>